<dbReference type="InterPro" id="IPR002048">
    <property type="entry name" value="EF_hand_dom"/>
</dbReference>
<evidence type="ECO:0000256" key="2">
    <source>
        <dbReference type="ARBA" id="ARBA00022527"/>
    </source>
</evidence>
<keyword evidence="4" id="KW-0547">Nucleotide-binding</keyword>
<dbReference type="Gene3D" id="3.30.200.20">
    <property type="entry name" value="Phosphorylase Kinase, domain 1"/>
    <property type="match status" value="1"/>
</dbReference>
<evidence type="ECO:0000256" key="1">
    <source>
        <dbReference type="ARBA" id="ARBA00001946"/>
    </source>
</evidence>
<dbReference type="SMART" id="SM00220">
    <property type="entry name" value="S_TKc"/>
    <property type="match status" value="1"/>
</dbReference>
<dbReference type="PROSITE" id="PS50222">
    <property type="entry name" value="EF_HAND_2"/>
    <property type="match status" value="3"/>
</dbReference>
<evidence type="ECO:0000313" key="12">
    <source>
        <dbReference type="Proteomes" id="UP000039865"/>
    </source>
</evidence>
<keyword evidence="3" id="KW-0808">Transferase</keyword>
<evidence type="ECO:0000256" key="5">
    <source>
        <dbReference type="ARBA" id="ARBA00022777"/>
    </source>
</evidence>
<dbReference type="Pfam" id="PF00069">
    <property type="entry name" value="Pkinase"/>
    <property type="match status" value="1"/>
</dbReference>
<feature type="domain" description="EF-hand" evidence="10">
    <location>
        <begin position="239"/>
        <end position="274"/>
    </location>
</feature>
<keyword evidence="2" id="KW-0723">Serine/threonine-protein kinase</keyword>
<evidence type="ECO:0000256" key="7">
    <source>
        <dbReference type="ARBA" id="ARBA00022840"/>
    </source>
</evidence>
<evidence type="ECO:0000256" key="8">
    <source>
        <dbReference type="ARBA" id="ARBA00024334"/>
    </source>
</evidence>
<comment type="cofactor">
    <cofactor evidence="1">
        <name>Mg(2+)</name>
        <dbReference type="ChEBI" id="CHEBI:18420"/>
    </cofactor>
</comment>
<dbReference type="PANTHER" id="PTHR24349">
    <property type="entry name" value="SERINE/THREONINE-PROTEIN KINASE"/>
    <property type="match status" value="1"/>
</dbReference>
<dbReference type="AlphaFoldDB" id="A0A078A625"/>
<dbReference type="Pfam" id="PF13202">
    <property type="entry name" value="EF-hand_5"/>
    <property type="match status" value="1"/>
</dbReference>
<dbReference type="Proteomes" id="UP000039865">
    <property type="component" value="Unassembled WGS sequence"/>
</dbReference>
<proteinExistence type="inferred from homology"/>
<gene>
    <name evidence="11" type="primary">Contig15285.g16281</name>
    <name evidence="11" type="ORF">STYLEM_6664</name>
</gene>
<dbReference type="Gene3D" id="1.10.510.10">
    <property type="entry name" value="Transferase(Phosphotransferase) domain 1"/>
    <property type="match status" value="2"/>
</dbReference>
<dbReference type="OrthoDB" id="40902at2759"/>
<keyword evidence="7" id="KW-0067">ATP-binding</keyword>
<dbReference type="SMART" id="SM00054">
    <property type="entry name" value="EFh"/>
    <property type="match status" value="3"/>
</dbReference>
<feature type="domain" description="EF-hand" evidence="10">
    <location>
        <begin position="329"/>
        <end position="364"/>
    </location>
</feature>
<dbReference type="PROSITE" id="PS00018">
    <property type="entry name" value="EF_HAND_1"/>
    <property type="match status" value="3"/>
</dbReference>
<dbReference type="InterPro" id="IPR011992">
    <property type="entry name" value="EF-hand-dom_pair"/>
</dbReference>
<dbReference type="PROSITE" id="PS50011">
    <property type="entry name" value="PROTEIN_KINASE_DOM"/>
    <property type="match status" value="1"/>
</dbReference>
<reference evidence="11 12" key="1">
    <citation type="submission" date="2014-06" db="EMBL/GenBank/DDBJ databases">
        <authorList>
            <person name="Swart Estienne"/>
        </authorList>
    </citation>
    <scope>NUCLEOTIDE SEQUENCE [LARGE SCALE GENOMIC DNA]</scope>
    <source>
        <strain evidence="11 12">130c</strain>
    </source>
</reference>
<dbReference type="InParanoid" id="A0A078A625"/>
<sequence length="391" mass="46218">MSLQRDRDEDLEVFEPLQKQVSIKSLEDLNFKQNDHILEQYMLKFKENYKFTGIILGQKNRAVKMISKQKMNKDVEIRLRYEIDILKNLDHPNIIRILEVYEDSANIFLVTELFEGKELHDENILIGKLKEADAADIIRQVLSAIADIKAENILISHPDEKVRNKIKILDFGSALFFSTEEKMQLPQRYFWRRKSRELTDFLNKLLERNAEKRITADQAQNHPWIINNLRINEDVEFAREALENIKQFKLFDRNGDGKISFDEFYEVYKQVYSSKEEGEDQTKEALKLFRLADIDQDGAINFQEWEVDNSGQISAQEIKYALGFGLKIIDDQIWDEIVKEFDEDGDGYISFDEFKKIMQSLLPTTLETRRTQDFADEDYNSLIFNYINEFD</sequence>
<dbReference type="Pfam" id="PF13499">
    <property type="entry name" value="EF-hand_7"/>
    <property type="match status" value="1"/>
</dbReference>
<organism evidence="11 12">
    <name type="scientific">Stylonychia lemnae</name>
    <name type="common">Ciliate</name>
    <dbReference type="NCBI Taxonomy" id="5949"/>
    <lineage>
        <taxon>Eukaryota</taxon>
        <taxon>Sar</taxon>
        <taxon>Alveolata</taxon>
        <taxon>Ciliophora</taxon>
        <taxon>Intramacronucleata</taxon>
        <taxon>Spirotrichea</taxon>
        <taxon>Stichotrichia</taxon>
        <taxon>Sporadotrichida</taxon>
        <taxon>Oxytrichidae</taxon>
        <taxon>Stylonychinae</taxon>
        <taxon>Stylonychia</taxon>
    </lineage>
</organism>
<dbReference type="SUPFAM" id="SSF56112">
    <property type="entry name" value="Protein kinase-like (PK-like)"/>
    <property type="match status" value="1"/>
</dbReference>
<dbReference type="SUPFAM" id="SSF47473">
    <property type="entry name" value="EF-hand"/>
    <property type="match status" value="1"/>
</dbReference>
<comment type="similarity">
    <text evidence="8">Belongs to the protein kinase superfamily. Ser/Thr protein kinase family. CDPK subfamily.</text>
</comment>
<dbReference type="InterPro" id="IPR011009">
    <property type="entry name" value="Kinase-like_dom_sf"/>
</dbReference>
<dbReference type="InterPro" id="IPR050205">
    <property type="entry name" value="CDPK_Ser/Thr_kinases"/>
</dbReference>
<protein>
    <submittedName>
        <fullName evidence="11">Protein kinase domain containing protein</fullName>
    </submittedName>
</protein>
<evidence type="ECO:0000259" key="10">
    <source>
        <dbReference type="PROSITE" id="PS50222"/>
    </source>
</evidence>
<dbReference type="Gene3D" id="1.10.238.10">
    <property type="entry name" value="EF-hand"/>
    <property type="match status" value="2"/>
</dbReference>
<feature type="domain" description="EF-hand" evidence="10">
    <location>
        <begin position="280"/>
        <end position="315"/>
    </location>
</feature>
<keyword evidence="12" id="KW-1185">Reference proteome</keyword>
<feature type="domain" description="Protein kinase" evidence="9">
    <location>
        <begin position="23"/>
        <end position="362"/>
    </location>
</feature>
<name>A0A078A625_STYLE</name>
<evidence type="ECO:0000313" key="11">
    <source>
        <dbReference type="EMBL" id="CDW77700.1"/>
    </source>
</evidence>
<evidence type="ECO:0000256" key="6">
    <source>
        <dbReference type="ARBA" id="ARBA00022837"/>
    </source>
</evidence>
<dbReference type="InterPro" id="IPR018247">
    <property type="entry name" value="EF_Hand_1_Ca_BS"/>
</dbReference>
<evidence type="ECO:0000256" key="4">
    <source>
        <dbReference type="ARBA" id="ARBA00022741"/>
    </source>
</evidence>
<dbReference type="InterPro" id="IPR000719">
    <property type="entry name" value="Prot_kinase_dom"/>
</dbReference>
<keyword evidence="5 11" id="KW-0418">Kinase</keyword>
<dbReference type="GO" id="GO:0004674">
    <property type="term" value="F:protein serine/threonine kinase activity"/>
    <property type="evidence" value="ECO:0007669"/>
    <property type="project" value="UniProtKB-KW"/>
</dbReference>
<evidence type="ECO:0000259" key="9">
    <source>
        <dbReference type="PROSITE" id="PS50011"/>
    </source>
</evidence>
<evidence type="ECO:0000256" key="3">
    <source>
        <dbReference type="ARBA" id="ARBA00022679"/>
    </source>
</evidence>
<dbReference type="GO" id="GO:0005524">
    <property type="term" value="F:ATP binding"/>
    <property type="evidence" value="ECO:0007669"/>
    <property type="project" value="UniProtKB-KW"/>
</dbReference>
<keyword evidence="6" id="KW-0106">Calcium</keyword>
<dbReference type="GO" id="GO:0005509">
    <property type="term" value="F:calcium ion binding"/>
    <property type="evidence" value="ECO:0007669"/>
    <property type="project" value="InterPro"/>
</dbReference>
<accession>A0A078A625</accession>
<dbReference type="EMBL" id="CCKQ01006390">
    <property type="protein sequence ID" value="CDW77700.1"/>
    <property type="molecule type" value="Genomic_DNA"/>
</dbReference>